<dbReference type="InterPro" id="IPR036322">
    <property type="entry name" value="WD40_repeat_dom_sf"/>
</dbReference>
<dbReference type="InterPro" id="IPR015943">
    <property type="entry name" value="WD40/YVTN_repeat-like_dom_sf"/>
</dbReference>
<proteinExistence type="predicted"/>
<organism evidence="3">
    <name type="scientific">Brassica cretica</name>
    <name type="common">Mustard</name>
    <dbReference type="NCBI Taxonomy" id="69181"/>
    <lineage>
        <taxon>Eukaryota</taxon>
        <taxon>Viridiplantae</taxon>
        <taxon>Streptophyta</taxon>
        <taxon>Embryophyta</taxon>
        <taxon>Tracheophyta</taxon>
        <taxon>Spermatophyta</taxon>
        <taxon>Magnoliopsida</taxon>
        <taxon>eudicotyledons</taxon>
        <taxon>Gunneridae</taxon>
        <taxon>Pentapetalae</taxon>
        <taxon>rosids</taxon>
        <taxon>malvids</taxon>
        <taxon>Brassicales</taxon>
        <taxon>Brassicaceae</taxon>
        <taxon>Brassiceae</taxon>
        <taxon>Brassica</taxon>
    </lineage>
</organism>
<keyword evidence="1" id="KW-0853">WD repeat</keyword>
<comment type="caution">
    <text evidence="3">The sequence shown here is derived from an EMBL/GenBank/DDBJ whole genome shotgun (WGS) entry which is preliminary data.</text>
</comment>
<evidence type="ECO:0000256" key="2">
    <source>
        <dbReference type="ARBA" id="ARBA00022737"/>
    </source>
</evidence>
<gene>
    <name evidence="3" type="ORF">F2Q70_00036021</name>
</gene>
<dbReference type="GO" id="GO:0006261">
    <property type="term" value="P:DNA-templated DNA replication"/>
    <property type="evidence" value="ECO:0007669"/>
    <property type="project" value="TreeGrafter"/>
</dbReference>
<dbReference type="EMBL" id="QGKY02000246">
    <property type="protein sequence ID" value="KAF2584873.1"/>
    <property type="molecule type" value="Genomic_DNA"/>
</dbReference>
<dbReference type="Gene3D" id="2.130.10.10">
    <property type="entry name" value="YVTN repeat-like/Quinoprotein amine dehydrogenase"/>
    <property type="match status" value="1"/>
</dbReference>
<dbReference type="GO" id="GO:0120330">
    <property type="term" value="C:rixosome complex"/>
    <property type="evidence" value="ECO:0007669"/>
    <property type="project" value="TreeGrafter"/>
</dbReference>
<dbReference type="AlphaFoldDB" id="A0A8S9JU68"/>
<keyword evidence="2" id="KW-0677">Repeat</keyword>
<sequence length="400" mass="44841">MPRKNQLRLSFDGVWHERLVSIQACCLVVEFVIFVGKVEKDLFSDRKLVPLKFFGPQPQGRELSSSHQRRNNKWTRQSHSLSIGLVKVAALSPAKAETFGLMWTSSVWSCLRANFTSRFQKLHRWIETEAAPQILYEQRDETTSSLRIFGSLVGTSKAKLSCMEISVIASSSIDGGIGSWDIKTGTEQLRFKQCASPAHGLAAVGEKFLAASQLRNASGSSGSIFFWSWNKPQVEVRSFPVESVKALAANSEGTYIVGGGASGDIFLWEPKTSFCKLVSNDKRVDCKFVPNNKQVQFKLVPKLHVYRTIADPKSRVEIVCAEQVVGLCVRQAVMTLRNVLACAACTACGNLFVMRIRIWACHLWRNDKRLIRAGHMSASQLILAHKEKYDDHQIEFDQKK</sequence>
<dbReference type="PANTHER" id="PTHR18763:SF0">
    <property type="entry name" value="WD REPEAT-CONTAINING PROTEIN 18"/>
    <property type="match status" value="1"/>
</dbReference>
<protein>
    <submittedName>
        <fullName evidence="3">Uncharacterized protein</fullName>
    </submittedName>
</protein>
<dbReference type="InterPro" id="IPR045227">
    <property type="entry name" value="WDR18/Ipi3/RID3"/>
</dbReference>
<evidence type="ECO:0000313" key="3">
    <source>
        <dbReference type="EMBL" id="KAF2584873.1"/>
    </source>
</evidence>
<dbReference type="GO" id="GO:0006364">
    <property type="term" value="P:rRNA processing"/>
    <property type="evidence" value="ECO:0007669"/>
    <property type="project" value="TreeGrafter"/>
</dbReference>
<name>A0A8S9JU68_BRACR</name>
<reference evidence="3" key="1">
    <citation type="submission" date="2019-12" db="EMBL/GenBank/DDBJ databases">
        <title>Genome sequencing and annotation of Brassica cretica.</title>
        <authorList>
            <person name="Studholme D.J."/>
            <person name="Sarris P.F."/>
        </authorList>
    </citation>
    <scope>NUCLEOTIDE SEQUENCE</scope>
    <source>
        <strain evidence="3">PFS-102/07</strain>
        <tissue evidence="3">Leaf</tissue>
    </source>
</reference>
<evidence type="ECO:0000256" key="1">
    <source>
        <dbReference type="ARBA" id="ARBA00022574"/>
    </source>
</evidence>
<dbReference type="PANTHER" id="PTHR18763">
    <property type="entry name" value="WD-REPEAT PROTEIN 18"/>
    <property type="match status" value="1"/>
</dbReference>
<dbReference type="SUPFAM" id="SSF50978">
    <property type="entry name" value="WD40 repeat-like"/>
    <property type="match status" value="1"/>
</dbReference>
<accession>A0A8S9JU68</accession>
<dbReference type="GO" id="GO:0005656">
    <property type="term" value="C:nuclear pre-replicative complex"/>
    <property type="evidence" value="ECO:0007669"/>
    <property type="project" value="TreeGrafter"/>
</dbReference>